<evidence type="ECO:0000256" key="7">
    <source>
        <dbReference type="ARBA" id="ARBA00023125"/>
    </source>
</evidence>
<evidence type="ECO:0000313" key="12">
    <source>
        <dbReference type="EMBL" id="MCQ4925215.1"/>
    </source>
</evidence>
<keyword evidence="2 9" id="KW-0547">Nucleotide-binding</keyword>
<dbReference type="InterPro" id="IPR005118">
    <property type="entry name" value="TRCF_C"/>
</dbReference>
<dbReference type="CDD" id="cd17991">
    <property type="entry name" value="DEXHc_TRCF"/>
    <property type="match status" value="1"/>
</dbReference>
<name>A0ABT1SG14_9FIRM</name>
<accession>A0ABT1SG14</accession>
<evidence type="ECO:0000256" key="5">
    <source>
        <dbReference type="ARBA" id="ARBA00022806"/>
    </source>
</evidence>
<dbReference type="HAMAP" id="MF_00969">
    <property type="entry name" value="TRCF"/>
    <property type="match status" value="1"/>
</dbReference>
<dbReference type="SMART" id="SM00487">
    <property type="entry name" value="DEXDc"/>
    <property type="match status" value="1"/>
</dbReference>
<proteinExistence type="inferred from homology"/>
<comment type="similarity">
    <text evidence="9">In the C-terminal section; belongs to the helicase family. RecG subfamily.</text>
</comment>
<gene>
    <name evidence="9 12" type="primary">mfd</name>
    <name evidence="12" type="ORF">NE686_19080</name>
</gene>
<dbReference type="RefSeq" id="WP_256312756.1">
    <property type="nucleotide sequence ID" value="NZ_JANGAC010000019.1"/>
</dbReference>
<reference evidence="12 13" key="1">
    <citation type="submission" date="2022-06" db="EMBL/GenBank/DDBJ databases">
        <title>Isolation of gut microbiota from human fecal samples.</title>
        <authorList>
            <person name="Pamer E.G."/>
            <person name="Barat B."/>
            <person name="Waligurski E."/>
            <person name="Medina S."/>
            <person name="Paddock L."/>
            <person name="Mostad J."/>
        </authorList>
    </citation>
    <scope>NUCLEOTIDE SEQUENCE [LARGE SCALE GENOMIC DNA]</scope>
    <source>
        <strain evidence="12 13">DFI.7.95</strain>
    </source>
</reference>
<dbReference type="Pfam" id="PF17757">
    <property type="entry name" value="UvrB_inter"/>
    <property type="match status" value="1"/>
</dbReference>
<dbReference type="InterPro" id="IPR037235">
    <property type="entry name" value="TRCF-like_C_D7"/>
</dbReference>
<dbReference type="InterPro" id="IPR011545">
    <property type="entry name" value="DEAD/DEAH_box_helicase_dom"/>
</dbReference>
<evidence type="ECO:0000256" key="9">
    <source>
        <dbReference type="HAMAP-Rule" id="MF_00969"/>
    </source>
</evidence>
<comment type="similarity">
    <text evidence="9">In the N-terminal section; belongs to the UvrB family.</text>
</comment>
<comment type="caution">
    <text evidence="12">The sequence shown here is derived from an EMBL/GenBank/DDBJ whole genome shotgun (WGS) entry which is preliminary data.</text>
</comment>
<dbReference type="Proteomes" id="UP001524478">
    <property type="component" value="Unassembled WGS sequence"/>
</dbReference>
<dbReference type="InterPro" id="IPR003711">
    <property type="entry name" value="CarD-like/TRCF_RID"/>
</dbReference>
<keyword evidence="3 9" id="KW-0227">DNA damage</keyword>
<evidence type="ECO:0000256" key="8">
    <source>
        <dbReference type="ARBA" id="ARBA00023204"/>
    </source>
</evidence>
<dbReference type="SMART" id="SM01058">
    <property type="entry name" value="CarD_TRCF"/>
    <property type="match status" value="1"/>
</dbReference>
<dbReference type="Gene3D" id="3.40.50.11180">
    <property type="match status" value="1"/>
</dbReference>
<dbReference type="EC" id="3.6.4.-" evidence="9"/>
<evidence type="ECO:0000256" key="4">
    <source>
        <dbReference type="ARBA" id="ARBA00022801"/>
    </source>
</evidence>
<dbReference type="Pfam" id="PF00271">
    <property type="entry name" value="Helicase_C"/>
    <property type="match status" value="1"/>
</dbReference>
<dbReference type="SMART" id="SM00490">
    <property type="entry name" value="HELICc"/>
    <property type="match status" value="1"/>
</dbReference>
<dbReference type="SUPFAM" id="SSF143517">
    <property type="entry name" value="TRCF domain-like"/>
    <property type="match status" value="1"/>
</dbReference>
<feature type="domain" description="Helicase C-terminal" evidence="11">
    <location>
        <begin position="812"/>
        <end position="978"/>
    </location>
</feature>
<evidence type="ECO:0000256" key="2">
    <source>
        <dbReference type="ARBA" id="ARBA00022741"/>
    </source>
</evidence>
<dbReference type="Gene3D" id="2.40.10.170">
    <property type="match status" value="1"/>
</dbReference>
<dbReference type="PROSITE" id="PS51194">
    <property type="entry name" value="HELICASE_CTER"/>
    <property type="match status" value="1"/>
</dbReference>
<dbReference type="SMART" id="SM00982">
    <property type="entry name" value="TRCF"/>
    <property type="match status" value="1"/>
</dbReference>
<evidence type="ECO:0000256" key="3">
    <source>
        <dbReference type="ARBA" id="ARBA00022763"/>
    </source>
</evidence>
<dbReference type="SUPFAM" id="SSF141259">
    <property type="entry name" value="CarD-like"/>
    <property type="match status" value="1"/>
</dbReference>
<keyword evidence="1 9" id="KW-0963">Cytoplasm</keyword>
<dbReference type="PANTHER" id="PTHR47964:SF1">
    <property type="entry name" value="ATP-DEPENDENT DNA HELICASE HOMOLOG RECG, CHLOROPLASTIC"/>
    <property type="match status" value="1"/>
</dbReference>
<evidence type="ECO:0000256" key="1">
    <source>
        <dbReference type="ARBA" id="ARBA00022490"/>
    </source>
</evidence>
<dbReference type="Gene3D" id="3.40.50.300">
    <property type="entry name" value="P-loop containing nucleotide triphosphate hydrolases"/>
    <property type="match status" value="2"/>
</dbReference>
<dbReference type="InterPro" id="IPR047112">
    <property type="entry name" value="RecG/Mfd"/>
</dbReference>
<dbReference type="InterPro" id="IPR014001">
    <property type="entry name" value="Helicase_ATP-bd"/>
</dbReference>
<dbReference type="Gene3D" id="3.90.1150.50">
    <property type="entry name" value="Transcription-repair-coupling factor, D7 domain"/>
    <property type="match status" value="1"/>
</dbReference>
<dbReference type="InterPro" id="IPR036101">
    <property type="entry name" value="CarD-like/TRCF_RID_sf"/>
</dbReference>
<dbReference type="InterPro" id="IPR027417">
    <property type="entry name" value="P-loop_NTPase"/>
</dbReference>
<dbReference type="PROSITE" id="PS51192">
    <property type="entry name" value="HELICASE_ATP_BIND_1"/>
    <property type="match status" value="1"/>
</dbReference>
<dbReference type="Pfam" id="PF02559">
    <property type="entry name" value="CarD_TRCF_RID"/>
    <property type="match status" value="1"/>
</dbReference>
<dbReference type="InterPro" id="IPR041471">
    <property type="entry name" value="UvrB_inter"/>
</dbReference>
<keyword evidence="4 9" id="KW-0378">Hydrolase</keyword>
<dbReference type="EMBL" id="JANGAC010000019">
    <property type="protein sequence ID" value="MCQ4925215.1"/>
    <property type="molecule type" value="Genomic_DNA"/>
</dbReference>
<evidence type="ECO:0000313" key="13">
    <source>
        <dbReference type="Proteomes" id="UP001524478"/>
    </source>
</evidence>
<dbReference type="InterPro" id="IPR001650">
    <property type="entry name" value="Helicase_C-like"/>
</dbReference>
<keyword evidence="6 9" id="KW-0067">ATP-binding</keyword>
<dbReference type="InterPro" id="IPR004576">
    <property type="entry name" value="Mfd"/>
</dbReference>
<feature type="domain" description="Helicase ATP-binding" evidence="10">
    <location>
        <begin position="642"/>
        <end position="803"/>
    </location>
</feature>
<keyword evidence="5" id="KW-0347">Helicase</keyword>
<dbReference type="Gene3D" id="3.30.2060.10">
    <property type="entry name" value="Penicillin-binding protein 1b domain"/>
    <property type="match status" value="1"/>
</dbReference>
<evidence type="ECO:0000259" key="10">
    <source>
        <dbReference type="PROSITE" id="PS51192"/>
    </source>
</evidence>
<keyword evidence="8 9" id="KW-0234">DNA repair</keyword>
<evidence type="ECO:0000256" key="6">
    <source>
        <dbReference type="ARBA" id="ARBA00022840"/>
    </source>
</evidence>
<comment type="subcellular location">
    <subcellularLocation>
        <location evidence="9">Cytoplasm</location>
    </subcellularLocation>
</comment>
<comment type="function">
    <text evidence="9">Couples transcription and DNA repair by recognizing RNA polymerase (RNAP) stalled at DNA lesions. Mediates ATP-dependent release of RNAP and its truncated transcript from the DNA, and recruitment of nucleotide excision repair machinery to the damaged site.</text>
</comment>
<evidence type="ECO:0000259" key="11">
    <source>
        <dbReference type="PROSITE" id="PS51194"/>
    </source>
</evidence>
<protein>
    <recommendedName>
        <fullName evidence="9">Transcription-repair-coupling factor</fullName>
        <shortName evidence="9">TRCF</shortName>
        <ecNumber evidence="9">3.6.4.-</ecNumber>
    </recommendedName>
</protein>
<sequence length="1172" mass="135323">MLNFLVDPLNNLDVYNKLKTDIEKKNSPMATYGIIDESIGHILYALREHTKRQILLVTYNEVRSRKIYEDIRNLGNNNVFLLPKRELVFYEVDAFSYESTNERLGIVSRLVKGEDLLLVTSIEAIFHKLMSRDVLKSYSHELRLGEEINLDDLIKLLTDGGYERVNMVEGIGQFSLRGGIMDFFPPYSGNPIRIELFDEEIDSIRTFDITNQRSIEVLDYTFIFPVKETLILDEYRENIIDNLNKDLIKSLSKSKISVIEKENLESKFNKYKEHLTEKLFISNMDMIIPYIPKEYLSSIISYLKEDAIIYIDEPKRIEESVKNAGSDFNLKFTDLYEVGEVLPLHANILYSYGELLEEIKKRTCITNSALLSGDNSFKPKVIHNFSVKGMPSYHNKMDILKEDIDHFKYRGYKIIILSGTEERGRRLYKTLLEMGIESNFMIDKNAEIKSSQVFITPGSIHGGFEYPALKLIVISDKEIFGAGKKKIGKLRKKDPRKSISFSDLNVGDYVVHENHGIGRYEGVEQLNIQGIKKDYLTIRYKGEDKLYVPIDQMHLIQKYIGSDSIKPKVNKLSSSEWARTKEKAKKAVEDMAHDLLELYAKRESYKGFVFSKDGEWQRQFEDLFPYEETEGQSRSIIEIKKDMERPKPMDRLLCGDVGYGKTEVALRAAFKAVMDGKQVAFLVPTTILAQQHYNTIMERFANFPVKIATLSRFRTKAEQKLAIDSIRRGVVDIVVGTHRLLSKDVSFNDLGLLIIDEEQRFGVKHKEALKKFKETVDVLTLTATPIPRTLHMSLSGIRDMSVIEDPPEERYPVQTYVVEFNEQMIRDAILKEVGRGGQVYFVYNRVETIDKIASMLRKLVPEAKFSIGHGQMSERELEKVMVSFLEKEVDVLVCTTIIETGLDIPNVNTIIIHDADKMGLSQLYQLRGRVGRSNRIAYGYFTYEKNKVLSEVAEKRLRAIKEFTEFGSGFKIAMRDLEIRGAGNLLGLEQHGHIEAIGYDLYVKFLNEAIRRLKGEKVEEHIDTTVDIKVDGYIKSRYIEDEEQKIEVYKKIASISNMDDYRELLDELIDRFGDLPKEVENLMDISYIRYLGSKNNIRNIIQIDKEVILEFSSTENISVELLHLLSTEYGRRLSFDLSTEPSFKFRSKDKILDELKSLVEKINGFNHRKNNI</sequence>
<dbReference type="Pfam" id="PF03461">
    <property type="entry name" value="TRCF"/>
    <property type="match status" value="1"/>
</dbReference>
<organism evidence="12 13">
    <name type="scientific">Tissierella carlieri</name>
    <dbReference type="NCBI Taxonomy" id="689904"/>
    <lineage>
        <taxon>Bacteria</taxon>
        <taxon>Bacillati</taxon>
        <taxon>Bacillota</taxon>
        <taxon>Tissierellia</taxon>
        <taxon>Tissierellales</taxon>
        <taxon>Tissierellaceae</taxon>
        <taxon>Tissierella</taxon>
    </lineage>
</organism>
<dbReference type="NCBIfam" id="TIGR00580">
    <property type="entry name" value="mfd"/>
    <property type="match status" value="1"/>
</dbReference>
<dbReference type="Pfam" id="PF00270">
    <property type="entry name" value="DEAD"/>
    <property type="match status" value="1"/>
</dbReference>
<dbReference type="PANTHER" id="PTHR47964">
    <property type="entry name" value="ATP-DEPENDENT DNA HELICASE HOMOLOG RECG, CHLOROPLASTIC"/>
    <property type="match status" value="1"/>
</dbReference>
<keyword evidence="13" id="KW-1185">Reference proteome</keyword>
<keyword evidence="7 9" id="KW-0238">DNA-binding</keyword>
<dbReference type="SUPFAM" id="SSF52540">
    <property type="entry name" value="P-loop containing nucleoside triphosphate hydrolases"/>
    <property type="match status" value="4"/>
</dbReference>